<name>E2BA83_HARSA</name>
<dbReference type="InParanoid" id="E2BA83"/>
<dbReference type="AlphaFoldDB" id="E2BA83"/>
<dbReference type="Proteomes" id="UP000008237">
    <property type="component" value="Unassembled WGS sequence"/>
</dbReference>
<dbReference type="EMBL" id="GL446691">
    <property type="protein sequence ID" value="EFN87381.1"/>
    <property type="molecule type" value="Genomic_DNA"/>
</dbReference>
<feature type="non-terminal residue" evidence="1">
    <location>
        <position position="1"/>
    </location>
</feature>
<evidence type="ECO:0000313" key="2">
    <source>
        <dbReference type="Proteomes" id="UP000008237"/>
    </source>
</evidence>
<evidence type="ECO:0000313" key="1">
    <source>
        <dbReference type="EMBL" id="EFN87381.1"/>
    </source>
</evidence>
<organism evidence="2">
    <name type="scientific">Harpegnathos saltator</name>
    <name type="common">Jerdon's jumping ant</name>
    <dbReference type="NCBI Taxonomy" id="610380"/>
    <lineage>
        <taxon>Eukaryota</taxon>
        <taxon>Metazoa</taxon>
        <taxon>Ecdysozoa</taxon>
        <taxon>Arthropoda</taxon>
        <taxon>Hexapoda</taxon>
        <taxon>Insecta</taxon>
        <taxon>Pterygota</taxon>
        <taxon>Neoptera</taxon>
        <taxon>Endopterygota</taxon>
        <taxon>Hymenoptera</taxon>
        <taxon>Apocrita</taxon>
        <taxon>Aculeata</taxon>
        <taxon>Formicoidea</taxon>
        <taxon>Formicidae</taxon>
        <taxon>Ponerinae</taxon>
        <taxon>Ponerini</taxon>
        <taxon>Harpegnathos</taxon>
    </lineage>
</organism>
<gene>
    <name evidence="1" type="ORF">EAI_17574</name>
</gene>
<feature type="non-terminal residue" evidence="1">
    <location>
        <position position="51"/>
    </location>
</feature>
<protein>
    <recommendedName>
        <fullName evidence="3">Histone-lysine N-methyltransferase SETMAR</fullName>
    </recommendedName>
</protein>
<evidence type="ECO:0008006" key="3">
    <source>
        <dbReference type="Google" id="ProtNLM"/>
    </source>
</evidence>
<reference evidence="1 2" key="1">
    <citation type="journal article" date="2010" name="Science">
        <title>Genomic comparison of the ants Camponotus floridanus and Harpegnathos saltator.</title>
        <authorList>
            <person name="Bonasio R."/>
            <person name="Zhang G."/>
            <person name="Ye C."/>
            <person name="Mutti N.S."/>
            <person name="Fang X."/>
            <person name="Qin N."/>
            <person name="Donahue G."/>
            <person name="Yang P."/>
            <person name="Li Q."/>
            <person name="Li C."/>
            <person name="Zhang P."/>
            <person name="Huang Z."/>
            <person name="Berger S.L."/>
            <person name="Reinberg D."/>
            <person name="Wang J."/>
            <person name="Liebig J."/>
        </authorList>
    </citation>
    <scope>NUCLEOTIDE SEQUENCE [LARGE SCALE GENOMIC DNA]</scope>
    <source>
        <strain evidence="1 2">R22 G/1</strain>
    </source>
</reference>
<accession>E2BA83</accession>
<proteinExistence type="predicted"/>
<keyword evidence="2" id="KW-1185">Reference proteome</keyword>
<sequence>TKPQTVDDLRRRILDEAMFIPRDYVTNAISGFYDRLAHCQTVDSEHFENLL</sequence>